<feature type="region of interest" description="Disordered" evidence="5">
    <location>
        <begin position="337"/>
        <end position="384"/>
    </location>
</feature>
<evidence type="ECO:0000256" key="5">
    <source>
        <dbReference type="SAM" id="MobiDB-lite"/>
    </source>
</evidence>
<feature type="region of interest" description="Disordered" evidence="5">
    <location>
        <begin position="703"/>
        <end position="727"/>
    </location>
</feature>
<protein>
    <recommendedName>
        <fullName evidence="6">LIM zinc-binding domain-containing protein</fullName>
    </recommendedName>
</protein>
<dbReference type="PANTHER" id="PTHR15551">
    <property type="entry name" value="LIM DOMAIN ONLY 7"/>
    <property type="match status" value="1"/>
</dbReference>
<dbReference type="GO" id="GO:0046872">
    <property type="term" value="F:metal ion binding"/>
    <property type="evidence" value="ECO:0007669"/>
    <property type="project" value="UniProtKB-KW"/>
</dbReference>
<dbReference type="Pfam" id="PF15949">
    <property type="entry name" value="DUF4757"/>
    <property type="match status" value="1"/>
</dbReference>
<evidence type="ECO:0000259" key="6">
    <source>
        <dbReference type="PROSITE" id="PS50023"/>
    </source>
</evidence>
<keyword evidence="8" id="KW-1185">Reference proteome</keyword>
<dbReference type="InterPro" id="IPR001781">
    <property type="entry name" value="Znf_LIM"/>
</dbReference>
<feature type="region of interest" description="Disordered" evidence="5">
    <location>
        <begin position="1100"/>
        <end position="1149"/>
    </location>
</feature>
<dbReference type="PROSITE" id="PS50023">
    <property type="entry name" value="LIM_DOMAIN_2"/>
    <property type="match status" value="1"/>
</dbReference>
<dbReference type="GO" id="GO:0032034">
    <property type="term" value="F:myosin II head/neck binding"/>
    <property type="evidence" value="ECO:0007669"/>
    <property type="project" value="TreeGrafter"/>
</dbReference>
<feature type="compositionally biased region" description="Low complexity" evidence="5">
    <location>
        <begin position="1"/>
        <end position="14"/>
    </location>
</feature>
<dbReference type="Pfam" id="PF00412">
    <property type="entry name" value="LIM"/>
    <property type="match status" value="1"/>
</dbReference>
<dbReference type="EnsemblMetazoa" id="ENSAATROPT001352">
    <property type="protein sequence ID" value="ENSAATROPP001298"/>
    <property type="gene ID" value="ENSAATROPG001075"/>
</dbReference>
<keyword evidence="1 4" id="KW-0479">Metal-binding</keyword>
<evidence type="ECO:0000256" key="4">
    <source>
        <dbReference type="PROSITE-ProRule" id="PRU00125"/>
    </source>
</evidence>
<feature type="compositionally biased region" description="Low complexity" evidence="5">
    <location>
        <begin position="254"/>
        <end position="266"/>
    </location>
</feature>
<dbReference type="Gene3D" id="2.10.110.10">
    <property type="entry name" value="Cysteine Rich Protein"/>
    <property type="match status" value="1"/>
</dbReference>
<dbReference type="PANTHER" id="PTHR15551:SF3">
    <property type="entry name" value="LIM AND CALPONIN HOMOLOGY DOMAINS-CONTAINING PROTEIN 1"/>
    <property type="match status" value="1"/>
</dbReference>
<proteinExistence type="predicted"/>
<dbReference type="GO" id="GO:0051893">
    <property type="term" value="P:regulation of focal adhesion assembly"/>
    <property type="evidence" value="ECO:0007669"/>
    <property type="project" value="TreeGrafter"/>
</dbReference>
<feature type="region of interest" description="Disordered" evidence="5">
    <location>
        <begin position="406"/>
        <end position="426"/>
    </location>
</feature>
<reference evidence="7" key="1">
    <citation type="submission" date="2024-04" db="UniProtKB">
        <authorList>
            <consortium name="EnsemblMetazoa"/>
        </authorList>
    </citation>
    <scope>IDENTIFICATION</scope>
    <source>
        <strain evidence="7">EBRO</strain>
    </source>
</reference>
<evidence type="ECO:0000313" key="7">
    <source>
        <dbReference type="EnsemblMetazoa" id="ENSAATROPP001298"/>
    </source>
</evidence>
<feature type="compositionally biased region" description="Basic and acidic residues" evidence="5">
    <location>
        <begin position="704"/>
        <end position="727"/>
    </location>
</feature>
<organism evidence="7 8">
    <name type="scientific">Anopheles atroparvus</name>
    <name type="common">European mosquito</name>
    <dbReference type="NCBI Taxonomy" id="41427"/>
    <lineage>
        <taxon>Eukaryota</taxon>
        <taxon>Metazoa</taxon>
        <taxon>Ecdysozoa</taxon>
        <taxon>Arthropoda</taxon>
        <taxon>Hexapoda</taxon>
        <taxon>Insecta</taxon>
        <taxon>Pterygota</taxon>
        <taxon>Neoptera</taxon>
        <taxon>Endopterygota</taxon>
        <taxon>Diptera</taxon>
        <taxon>Nematocera</taxon>
        <taxon>Culicoidea</taxon>
        <taxon>Culicidae</taxon>
        <taxon>Anophelinae</taxon>
        <taxon>Anopheles</taxon>
    </lineage>
</organism>
<feature type="compositionally biased region" description="Low complexity" evidence="5">
    <location>
        <begin position="337"/>
        <end position="354"/>
    </location>
</feature>
<feature type="region of interest" description="Disordered" evidence="5">
    <location>
        <begin position="254"/>
        <end position="297"/>
    </location>
</feature>
<accession>A0AAG5CRV8</accession>
<feature type="region of interest" description="Disordered" evidence="5">
    <location>
        <begin position="115"/>
        <end position="199"/>
    </location>
</feature>
<dbReference type="CDD" id="cd08368">
    <property type="entry name" value="LIM"/>
    <property type="match status" value="1"/>
</dbReference>
<dbReference type="GO" id="GO:0001725">
    <property type="term" value="C:stress fiber"/>
    <property type="evidence" value="ECO:0007669"/>
    <property type="project" value="TreeGrafter"/>
</dbReference>
<feature type="compositionally biased region" description="Basic and acidic residues" evidence="5">
    <location>
        <begin position="787"/>
        <end position="796"/>
    </location>
</feature>
<feature type="region of interest" description="Disordered" evidence="5">
    <location>
        <begin position="787"/>
        <end position="865"/>
    </location>
</feature>
<feature type="region of interest" description="Disordered" evidence="5">
    <location>
        <begin position="1"/>
        <end position="37"/>
    </location>
</feature>
<dbReference type="PROSITE" id="PS00478">
    <property type="entry name" value="LIM_DOMAIN_1"/>
    <property type="match status" value="1"/>
</dbReference>
<sequence>MAAAPSSNNNNTTNETDEFIKKSRVTRADPPKPAYDPLQFVQIKPAKLYDLNKAKPSTERKVVEVKTPREVVEDAEEWQCNLDNWKSSRRKRVEHIIDKITEAKKIEQEEVCRGRKKSKTFSEMLEHSGSRRRFILPDAEDDDDGGSFSDDLQEPRDSSKQQYKDESTDERATDDTSSCCSSKVADGESKTPDLGDSQEMPEMNEFSLAIENYKSKFPMTQHRTSMLASGTVSTTTVTTTTTTSAYVVSSIESNSNDNYESNDSNSTGEECKKEASPTVSASSEAVDREEKGRPVLFEFAGNRSETVNDGRSEKLDEPAKVNVIERRRLFEQFQQMSCASDAAPPASTPATKPSNNGSSQEERYSEGTQSSTDEPAGSSSEWFTAAGSIKERRAIFERYQSNEMMVSEEPTELGGGRSRSSSTVVTKSRSESNFGFVNGSTGRFELTLAQLKRNGGPDCCEDSGIQSTTDLSRSSVVSHADEHDPSLLLLSEDGLGKSPNRSAATLDSASEFSDTDCSNGQLLDNALDVAFEEMDSELHESCTAMDEQTPNEEEQLTRQDTEIVPLSAVPMPLPSDFEAVAAAAVAMEANVGNELVLLPLPKSTLTPPKEKPPPPPVDDEPELEQVTPSGLAVAGITSWMQKNEIAAMLQDNQNDHESLEANATDFYDQKRDPMMDGLRRNEYLELSSEQWRSLESYEVVQQVQHERQRKQNDQENKEEQQEREKDQQELLVYSNRIEAQPHHQLYDPGDHEEIVSVERELLQIEQEELQRRREKQMFYEKLTHADGGRLPADHVQHPHQQHLQPQQQQQHHQTQPLQQQSSAHQQPQQRPLQQQEPYYEAHHHHLHHHPHPHSHHHHHHRASMPAIDSRSLQNVNSYTSYDTPFVDDVHAYEMASLHRESMPNLSQAAASSSHPSSLSSYGEEAYSANSATSFDGSSGWPPVAEHRPALCPPLERRLPTVAPRPALNGFLLERPALTGGVGGGFQGGVGDRQRVSNSMFEQQPKDNKQSAYHPMMVNRGGQLGGVANTMPYGQHWLVQEAEQRRIEQHQKNASTTTKRPLPKFVIDAITQRMQKLNAGSPEQSDRSNLSEDSDLAMLHSMKHHHHQQHHHHSQQLPPPPPHHHQQQQPLPPLPPQQQQQQQQQYSNASDKVLSVSGKKECSHCRIELGKGAAMAIESLGLFYHIECFKCCVCHVKLGDGTNGIDVRVRKYRLHCQNCFSSEDGVKFSCV</sequence>
<keyword evidence="2 4" id="KW-0862">Zinc</keyword>
<evidence type="ECO:0000256" key="1">
    <source>
        <dbReference type="ARBA" id="ARBA00022723"/>
    </source>
</evidence>
<feature type="compositionally biased region" description="Polar residues" evidence="5">
    <location>
        <begin position="366"/>
        <end position="382"/>
    </location>
</feature>
<feature type="compositionally biased region" description="Basic and acidic residues" evidence="5">
    <location>
        <begin position="153"/>
        <end position="174"/>
    </location>
</feature>
<feature type="region of interest" description="Disordered" evidence="5">
    <location>
        <begin position="492"/>
        <end position="519"/>
    </location>
</feature>
<name>A0AAG5CRV8_ANOAO</name>
<feature type="compositionally biased region" description="Basic and acidic residues" evidence="5">
    <location>
        <begin position="18"/>
        <end position="30"/>
    </location>
</feature>
<keyword evidence="3 4" id="KW-0440">LIM domain</keyword>
<feature type="compositionally biased region" description="Low complexity" evidence="5">
    <location>
        <begin position="801"/>
        <end position="837"/>
    </location>
</feature>
<evidence type="ECO:0000256" key="3">
    <source>
        <dbReference type="ARBA" id="ARBA00023038"/>
    </source>
</evidence>
<feature type="compositionally biased region" description="Basic residues" evidence="5">
    <location>
        <begin position="1100"/>
        <end position="1113"/>
    </location>
</feature>
<dbReference type="AlphaFoldDB" id="A0AAG5CRV8"/>
<evidence type="ECO:0000313" key="8">
    <source>
        <dbReference type="Proteomes" id="UP000075880"/>
    </source>
</evidence>
<feature type="compositionally biased region" description="Basic residues" evidence="5">
    <location>
        <begin position="842"/>
        <end position="862"/>
    </location>
</feature>
<evidence type="ECO:0000256" key="2">
    <source>
        <dbReference type="ARBA" id="ARBA00022833"/>
    </source>
</evidence>
<feature type="compositionally biased region" description="Polar residues" evidence="5">
    <location>
        <begin position="499"/>
        <end position="519"/>
    </location>
</feature>
<dbReference type="SMART" id="SM00132">
    <property type="entry name" value="LIM"/>
    <property type="match status" value="1"/>
</dbReference>
<feature type="region of interest" description="Disordered" evidence="5">
    <location>
        <begin position="601"/>
        <end position="627"/>
    </location>
</feature>
<feature type="domain" description="LIM zinc-binding" evidence="6">
    <location>
        <begin position="1159"/>
        <end position="1225"/>
    </location>
</feature>
<dbReference type="Proteomes" id="UP000075880">
    <property type="component" value="Unassembled WGS sequence"/>
</dbReference>
<dbReference type="InterPro" id="IPR031865">
    <property type="entry name" value="DUF4757"/>
</dbReference>
<dbReference type="GO" id="GO:0051496">
    <property type="term" value="P:positive regulation of stress fiber assembly"/>
    <property type="evidence" value="ECO:0007669"/>
    <property type="project" value="TreeGrafter"/>
</dbReference>